<name>A0A9W6JGF3_9HYPH</name>
<keyword evidence="3" id="KW-1185">Reference proteome</keyword>
<dbReference type="AlphaFoldDB" id="A0A9W6JGF3"/>
<dbReference type="EMBL" id="BSFK01000005">
    <property type="protein sequence ID" value="GLK75289.1"/>
    <property type="molecule type" value="Genomic_DNA"/>
</dbReference>
<dbReference type="PANTHER" id="PTHR43798:SF33">
    <property type="entry name" value="HYDROLASE, PUTATIVE (AFU_ORTHOLOGUE AFUA_2G14860)-RELATED"/>
    <property type="match status" value="1"/>
</dbReference>
<dbReference type="GO" id="GO:0016020">
    <property type="term" value="C:membrane"/>
    <property type="evidence" value="ECO:0007669"/>
    <property type="project" value="TreeGrafter"/>
</dbReference>
<dbReference type="InterPro" id="IPR029058">
    <property type="entry name" value="AB_hydrolase_fold"/>
</dbReference>
<sequence>MSPPAIVDHRIAVADGLALHARDWRPERPSGAAALCLPGLSRPLDDFTELAEFLASPQGGNRRVIALSARGRGASDRDPDPKRYDVAVETGDVFATLAALDLTRVAVVGTSRGGLQAMMLAAMKPDALAAVVLNDVGPVVEAAGLARIRDYLSADVAPPTNWADAAERVAALMGPGFPALGQADFERVARRTWRETPDGLRPQSDPALVATFAALDLTKPMPALWPLFDALAKTPLMTVRGATSDILSRDTFAAMRARRPDMTAFETPGQGHAPQLADRPTLEAIRRFLDQAGA</sequence>
<gene>
    <name evidence="2" type="ORF">GCM10008171_05430</name>
</gene>
<dbReference type="InterPro" id="IPR050266">
    <property type="entry name" value="AB_hydrolase_sf"/>
</dbReference>
<evidence type="ECO:0000313" key="2">
    <source>
        <dbReference type="EMBL" id="GLK75289.1"/>
    </source>
</evidence>
<evidence type="ECO:0000313" key="3">
    <source>
        <dbReference type="Proteomes" id="UP001143364"/>
    </source>
</evidence>
<dbReference type="PANTHER" id="PTHR43798">
    <property type="entry name" value="MONOACYLGLYCEROL LIPASE"/>
    <property type="match status" value="1"/>
</dbReference>
<accession>A0A9W6JGF3</accession>
<organism evidence="2 3">
    <name type="scientific">Methylopila jiangsuensis</name>
    <dbReference type="NCBI Taxonomy" id="586230"/>
    <lineage>
        <taxon>Bacteria</taxon>
        <taxon>Pseudomonadati</taxon>
        <taxon>Pseudomonadota</taxon>
        <taxon>Alphaproteobacteria</taxon>
        <taxon>Hyphomicrobiales</taxon>
        <taxon>Methylopilaceae</taxon>
        <taxon>Methylopila</taxon>
    </lineage>
</organism>
<reference evidence="2" key="1">
    <citation type="journal article" date="2014" name="Int. J. Syst. Evol. Microbiol.">
        <title>Complete genome sequence of Corynebacterium casei LMG S-19264T (=DSM 44701T), isolated from a smear-ripened cheese.</title>
        <authorList>
            <consortium name="US DOE Joint Genome Institute (JGI-PGF)"/>
            <person name="Walter F."/>
            <person name="Albersmeier A."/>
            <person name="Kalinowski J."/>
            <person name="Ruckert C."/>
        </authorList>
    </citation>
    <scope>NUCLEOTIDE SEQUENCE</scope>
    <source>
        <strain evidence="2">VKM B-2555</strain>
    </source>
</reference>
<feature type="domain" description="AB hydrolase-1" evidence="1">
    <location>
        <begin position="35"/>
        <end position="218"/>
    </location>
</feature>
<dbReference type="RefSeq" id="WP_271203251.1">
    <property type="nucleotide sequence ID" value="NZ_BSFK01000005.1"/>
</dbReference>
<comment type="caution">
    <text evidence="2">The sequence shown here is derived from an EMBL/GenBank/DDBJ whole genome shotgun (WGS) entry which is preliminary data.</text>
</comment>
<dbReference type="Proteomes" id="UP001143364">
    <property type="component" value="Unassembled WGS sequence"/>
</dbReference>
<dbReference type="Pfam" id="PF00561">
    <property type="entry name" value="Abhydrolase_1"/>
    <property type="match status" value="1"/>
</dbReference>
<protein>
    <submittedName>
        <fullName evidence="2">Alpha/beta hydrolase</fullName>
    </submittedName>
</protein>
<proteinExistence type="predicted"/>
<evidence type="ECO:0000259" key="1">
    <source>
        <dbReference type="Pfam" id="PF00561"/>
    </source>
</evidence>
<keyword evidence="2" id="KW-0378">Hydrolase</keyword>
<dbReference type="InterPro" id="IPR000073">
    <property type="entry name" value="AB_hydrolase_1"/>
</dbReference>
<dbReference type="SUPFAM" id="SSF53474">
    <property type="entry name" value="alpha/beta-Hydrolases"/>
    <property type="match status" value="1"/>
</dbReference>
<dbReference type="GO" id="GO:0016787">
    <property type="term" value="F:hydrolase activity"/>
    <property type="evidence" value="ECO:0007669"/>
    <property type="project" value="UniProtKB-KW"/>
</dbReference>
<reference evidence="2" key="2">
    <citation type="submission" date="2023-01" db="EMBL/GenBank/DDBJ databases">
        <authorList>
            <person name="Sun Q."/>
            <person name="Evtushenko L."/>
        </authorList>
    </citation>
    <scope>NUCLEOTIDE SEQUENCE</scope>
    <source>
        <strain evidence="2">VKM B-2555</strain>
    </source>
</reference>
<dbReference type="Gene3D" id="3.40.50.1820">
    <property type="entry name" value="alpha/beta hydrolase"/>
    <property type="match status" value="1"/>
</dbReference>